<evidence type="ECO:0000313" key="13">
    <source>
        <dbReference type="Proteomes" id="UP000039865"/>
    </source>
</evidence>
<feature type="transmembrane region" description="Helical" evidence="10">
    <location>
        <begin position="340"/>
        <end position="359"/>
    </location>
</feature>
<evidence type="ECO:0000256" key="5">
    <source>
        <dbReference type="ARBA" id="ARBA00023053"/>
    </source>
</evidence>
<dbReference type="GO" id="GO:0098719">
    <property type="term" value="P:sodium ion import across plasma membrane"/>
    <property type="evidence" value="ECO:0007669"/>
    <property type="project" value="TreeGrafter"/>
</dbReference>
<evidence type="ECO:0000256" key="8">
    <source>
        <dbReference type="ARBA" id="ARBA00023201"/>
    </source>
</evidence>
<proteinExistence type="predicted"/>
<evidence type="ECO:0000256" key="10">
    <source>
        <dbReference type="SAM" id="Phobius"/>
    </source>
</evidence>
<feature type="transmembrane region" description="Helical" evidence="10">
    <location>
        <begin position="371"/>
        <end position="394"/>
    </location>
</feature>
<dbReference type="OrthoDB" id="196264at2759"/>
<evidence type="ECO:0000313" key="12">
    <source>
        <dbReference type="EMBL" id="CDW75115.1"/>
    </source>
</evidence>
<evidence type="ECO:0000256" key="9">
    <source>
        <dbReference type="SAM" id="MobiDB-lite"/>
    </source>
</evidence>
<keyword evidence="3 10" id="KW-0812">Transmembrane</keyword>
<reference evidence="12 13" key="1">
    <citation type="submission" date="2014-06" db="EMBL/GenBank/DDBJ databases">
        <authorList>
            <person name="Swart Estienne"/>
        </authorList>
    </citation>
    <scope>NUCLEOTIDE SEQUENCE [LARGE SCALE GENOMIC DNA]</scope>
    <source>
        <strain evidence="12 13">130c</strain>
    </source>
</reference>
<dbReference type="GO" id="GO:0015386">
    <property type="term" value="F:potassium:proton antiporter activity"/>
    <property type="evidence" value="ECO:0007669"/>
    <property type="project" value="TreeGrafter"/>
</dbReference>
<dbReference type="GO" id="GO:0015385">
    <property type="term" value="F:sodium:proton antiporter activity"/>
    <property type="evidence" value="ECO:0007669"/>
    <property type="project" value="InterPro"/>
</dbReference>
<keyword evidence="2" id="KW-0813">Transport</keyword>
<keyword evidence="6" id="KW-0406">Ion transport</keyword>
<feature type="region of interest" description="Disordered" evidence="9">
    <location>
        <begin position="456"/>
        <end position="522"/>
    </location>
</feature>
<evidence type="ECO:0000256" key="3">
    <source>
        <dbReference type="ARBA" id="ARBA00022692"/>
    </source>
</evidence>
<evidence type="ECO:0000256" key="1">
    <source>
        <dbReference type="ARBA" id="ARBA00004141"/>
    </source>
</evidence>
<gene>
    <name evidence="12" type="primary">Contig15970.g17018</name>
    <name evidence="12" type="ORF">STYLEM_4102</name>
</gene>
<feature type="domain" description="Cation/H+ exchanger transmembrane" evidence="11">
    <location>
        <begin position="2"/>
        <end position="391"/>
    </location>
</feature>
<dbReference type="InterPro" id="IPR006153">
    <property type="entry name" value="Cation/H_exchanger_TM"/>
</dbReference>
<dbReference type="InterPro" id="IPR018422">
    <property type="entry name" value="Cation/H_exchanger_CPA1"/>
</dbReference>
<dbReference type="PANTHER" id="PTHR10110:SF187">
    <property type="entry name" value="SODIUM_HYDROGEN EXCHANGER"/>
    <property type="match status" value="1"/>
</dbReference>
<keyword evidence="13" id="KW-1185">Reference proteome</keyword>
<dbReference type="GO" id="GO:0051453">
    <property type="term" value="P:regulation of intracellular pH"/>
    <property type="evidence" value="ECO:0007669"/>
    <property type="project" value="TreeGrafter"/>
</dbReference>
<evidence type="ECO:0000256" key="4">
    <source>
        <dbReference type="ARBA" id="ARBA00022989"/>
    </source>
</evidence>
<evidence type="ECO:0000259" key="11">
    <source>
        <dbReference type="Pfam" id="PF00999"/>
    </source>
</evidence>
<keyword evidence="7 10" id="KW-0472">Membrane</keyword>
<dbReference type="EMBL" id="CCKQ01003973">
    <property type="protein sequence ID" value="CDW75115.1"/>
    <property type="molecule type" value="Genomic_DNA"/>
</dbReference>
<dbReference type="Pfam" id="PF00999">
    <property type="entry name" value="Na_H_Exchanger"/>
    <property type="match status" value="1"/>
</dbReference>
<evidence type="ECO:0000256" key="7">
    <source>
        <dbReference type="ARBA" id="ARBA00023136"/>
    </source>
</evidence>
<dbReference type="PRINTS" id="PR01084">
    <property type="entry name" value="NAHEXCHNGR"/>
</dbReference>
<sequence>MAIMMGAISSVILHSINADPLKFKESTFFVFILPPIIFAAGYNLKKKNFVSNFGYIALFGVLGTIISFIVLSSMIMFWNDVLHSDFSAMRLSSKECLLLASVLCATDTVAALTIVKEKNYPILNSILFGEGVVNDAVSILLFRAVEKLILADQENIIDSSKNQDQGGNQLLNLSELSFMLMNFGVLALSSIIIGVCFGLANAYIYKKLTDLEKNHVREIFLLLLFAYISYILSELIGFSGVITLFSCAFTMAYYSFQNLSSQSKIGSVLAIETIGHAAEAFVFTYLGLCVYGMEQEKFSYSFFFAVLISCIIARAIGVFLPALLVGICKGFKTKISIKQLIIIWFSGSIRGAIAFALSLQINPSLAPNFSLLVSSTLIVVLFTTLLFGGLMPVFSKMIGLKKERQLSFLTSSLTDNETQSRNLEEKGMVQEMWEKLDYNYLQPIFLKEQMPYHSLGQQDSSNGLMEGEDEETKEQSEDLSRSFSNKADQKSGSPPSQAKRGRKASSGLTRQKEIEMKSIIFN</sequence>
<dbReference type="PANTHER" id="PTHR10110">
    <property type="entry name" value="SODIUM/HYDROGEN EXCHANGER"/>
    <property type="match status" value="1"/>
</dbReference>
<keyword evidence="8" id="KW-0739">Sodium transport</keyword>
<evidence type="ECO:0000256" key="6">
    <source>
        <dbReference type="ARBA" id="ARBA00023065"/>
    </source>
</evidence>
<dbReference type="OMA" id="IHHYWRS"/>
<feature type="compositionally biased region" description="Polar residues" evidence="9">
    <location>
        <begin position="481"/>
        <end position="496"/>
    </location>
</feature>
<evidence type="ECO:0000256" key="2">
    <source>
        <dbReference type="ARBA" id="ARBA00022448"/>
    </source>
</evidence>
<feature type="transmembrane region" description="Helical" evidence="10">
    <location>
        <begin position="216"/>
        <end position="232"/>
    </location>
</feature>
<feature type="transmembrane region" description="Helical" evidence="10">
    <location>
        <begin position="28"/>
        <end position="44"/>
    </location>
</feature>
<feature type="transmembrane region" description="Helical" evidence="10">
    <location>
        <begin position="180"/>
        <end position="204"/>
    </location>
</feature>
<comment type="subcellular location">
    <subcellularLocation>
        <location evidence="1">Membrane</location>
        <topology evidence="1">Multi-pass membrane protein</topology>
    </subcellularLocation>
</comment>
<dbReference type="InParanoid" id="A0A077ZYX6"/>
<keyword evidence="4 10" id="KW-1133">Transmembrane helix</keyword>
<keyword evidence="5" id="KW-0915">Sodium</keyword>
<organism evidence="12 13">
    <name type="scientific">Stylonychia lemnae</name>
    <name type="common">Ciliate</name>
    <dbReference type="NCBI Taxonomy" id="5949"/>
    <lineage>
        <taxon>Eukaryota</taxon>
        <taxon>Sar</taxon>
        <taxon>Alveolata</taxon>
        <taxon>Ciliophora</taxon>
        <taxon>Intramacronucleata</taxon>
        <taxon>Spirotrichea</taxon>
        <taxon>Stichotrichia</taxon>
        <taxon>Sporadotrichida</taxon>
        <taxon>Oxytrichidae</taxon>
        <taxon>Stylonychinae</taxon>
        <taxon>Stylonychia</taxon>
    </lineage>
</organism>
<feature type="transmembrane region" description="Helical" evidence="10">
    <location>
        <begin position="300"/>
        <end position="328"/>
    </location>
</feature>
<feature type="transmembrane region" description="Helical" evidence="10">
    <location>
        <begin position="268"/>
        <end position="288"/>
    </location>
</feature>
<dbReference type="Gene3D" id="6.10.140.1330">
    <property type="match status" value="1"/>
</dbReference>
<dbReference type="InterPro" id="IPR004709">
    <property type="entry name" value="NaH_exchanger"/>
</dbReference>
<name>A0A077ZYX6_STYLE</name>
<protein>
    <submittedName>
        <fullName evidence="12">Sodium hydrogen exchanger</fullName>
    </submittedName>
</protein>
<dbReference type="AlphaFoldDB" id="A0A077ZYX6"/>
<accession>A0A077ZYX6</accession>
<dbReference type="GO" id="GO:0005886">
    <property type="term" value="C:plasma membrane"/>
    <property type="evidence" value="ECO:0007669"/>
    <property type="project" value="TreeGrafter"/>
</dbReference>
<feature type="transmembrane region" description="Helical" evidence="10">
    <location>
        <begin position="56"/>
        <end position="77"/>
    </location>
</feature>
<dbReference type="Proteomes" id="UP000039865">
    <property type="component" value="Unassembled WGS sequence"/>
</dbReference>